<reference evidence="1" key="1">
    <citation type="journal article" date="2014" name="Front. Microbiol.">
        <title>High frequency of phylogenetically diverse reductive dehalogenase-homologous genes in deep subseafloor sedimentary metagenomes.</title>
        <authorList>
            <person name="Kawai M."/>
            <person name="Futagami T."/>
            <person name="Toyoda A."/>
            <person name="Takaki Y."/>
            <person name="Nishi S."/>
            <person name="Hori S."/>
            <person name="Arai W."/>
            <person name="Tsubouchi T."/>
            <person name="Morono Y."/>
            <person name="Uchiyama I."/>
            <person name="Ito T."/>
            <person name="Fujiyama A."/>
            <person name="Inagaki F."/>
            <person name="Takami H."/>
        </authorList>
    </citation>
    <scope>NUCLEOTIDE SEQUENCE</scope>
    <source>
        <strain evidence="1">Expedition CK06-06</strain>
    </source>
</reference>
<gene>
    <name evidence="1" type="ORF">S01H1_45933</name>
</gene>
<comment type="caution">
    <text evidence="1">The sequence shown here is derived from an EMBL/GenBank/DDBJ whole genome shotgun (WGS) entry which is preliminary data.</text>
</comment>
<dbReference type="EMBL" id="BARS01029386">
    <property type="protein sequence ID" value="GAG03912.1"/>
    <property type="molecule type" value="Genomic_DNA"/>
</dbReference>
<dbReference type="InterPro" id="IPR001353">
    <property type="entry name" value="Proteasome_sua/b"/>
</dbReference>
<protein>
    <submittedName>
        <fullName evidence="1">Uncharacterized protein</fullName>
    </submittedName>
</protein>
<dbReference type="SUPFAM" id="SSF56235">
    <property type="entry name" value="N-terminal nucleophile aminohydrolases (Ntn hydrolases)"/>
    <property type="match status" value="1"/>
</dbReference>
<proteinExistence type="predicted"/>
<feature type="non-terminal residue" evidence="1">
    <location>
        <position position="1"/>
    </location>
</feature>
<organism evidence="1">
    <name type="scientific">marine sediment metagenome</name>
    <dbReference type="NCBI Taxonomy" id="412755"/>
    <lineage>
        <taxon>unclassified sequences</taxon>
        <taxon>metagenomes</taxon>
        <taxon>ecological metagenomes</taxon>
    </lineage>
</organism>
<dbReference type="AlphaFoldDB" id="X0UXH7"/>
<dbReference type="GO" id="GO:0005839">
    <property type="term" value="C:proteasome core complex"/>
    <property type="evidence" value="ECO:0007669"/>
    <property type="project" value="InterPro"/>
</dbReference>
<dbReference type="GO" id="GO:0051603">
    <property type="term" value="P:proteolysis involved in protein catabolic process"/>
    <property type="evidence" value="ECO:0007669"/>
    <property type="project" value="InterPro"/>
</dbReference>
<dbReference type="InterPro" id="IPR029055">
    <property type="entry name" value="Ntn_hydrolases_N"/>
</dbReference>
<sequence length="175" mass="20499">DEEFGLTLIKGFIEKSNLKGKGVSKVAEEFCKFCRNKFNEIQKFSLENQRLFPDVDFIISGMDKEGKEFKKGKIFMLRKERLFTPSFSDDFVSSGQNFLAYYFYEKYYKEDLDLDEVLFLVGQAIYDTKRINGNVGGEITLAVIDSKKFRIVNTQDYIKEWEQERLDRIIQGPSN</sequence>
<name>X0UXH7_9ZZZZ</name>
<dbReference type="Pfam" id="PF00227">
    <property type="entry name" value="Proteasome"/>
    <property type="match status" value="1"/>
</dbReference>
<dbReference type="Gene3D" id="3.60.20.10">
    <property type="entry name" value="Glutamine Phosphoribosylpyrophosphate, subunit 1, domain 1"/>
    <property type="match status" value="1"/>
</dbReference>
<evidence type="ECO:0000313" key="1">
    <source>
        <dbReference type="EMBL" id="GAG03912.1"/>
    </source>
</evidence>
<accession>X0UXH7</accession>